<protein>
    <recommendedName>
        <fullName evidence="6">PCI domain-containing protein</fullName>
    </recommendedName>
</protein>
<dbReference type="FunFam" id="3.10.440.10:FF:000001">
    <property type="entry name" value="60S ribosomal protein L31"/>
    <property type="match status" value="1"/>
</dbReference>
<dbReference type="Gene3D" id="3.10.440.10">
    <property type="match status" value="1"/>
</dbReference>
<evidence type="ECO:0000256" key="4">
    <source>
        <dbReference type="ARBA" id="ARBA00022980"/>
    </source>
</evidence>
<keyword evidence="4" id="KW-0689">Ribosomal protein</keyword>
<evidence type="ECO:0000256" key="1">
    <source>
        <dbReference type="ARBA" id="ARBA00008482"/>
    </source>
</evidence>
<evidence type="ECO:0000313" key="8">
    <source>
        <dbReference type="Proteomes" id="UP000045706"/>
    </source>
</evidence>
<dbReference type="PANTHER" id="PTHR15350">
    <property type="entry name" value="COP9 SIGNALOSOME COMPLEX SUBUNIT 7/DENDRITIC CELL PROTEIN GA17"/>
    <property type="match status" value="1"/>
</dbReference>
<reference evidence="8" key="1">
    <citation type="submission" date="2015-05" db="EMBL/GenBank/DDBJ databases">
        <authorList>
            <person name="Fogelqvist Johan"/>
        </authorList>
    </citation>
    <scope>NUCLEOTIDE SEQUENCE [LARGE SCALE GENOMIC DNA]</scope>
</reference>
<gene>
    <name evidence="7" type="ORF">BN1723_015496</name>
</gene>
<name>A0A0G4MZ79_VERLO</name>
<dbReference type="Pfam" id="PF01399">
    <property type="entry name" value="PCI"/>
    <property type="match status" value="1"/>
</dbReference>
<evidence type="ECO:0000256" key="5">
    <source>
        <dbReference type="ARBA" id="ARBA00023274"/>
    </source>
</evidence>
<dbReference type="EMBL" id="CVQI01031731">
    <property type="protein sequence ID" value="CRK39497.1"/>
    <property type="molecule type" value="Genomic_DNA"/>
</dbReference>
<evidence type="ECO:0000256" key="3">
    <source>
        <dbReference type="ARBA" id="ARBA00022790"/>
    </source>
</evidence>
<evidence type="ECO:0000313" key="7">
    <source>
        <dbReference type="EMBL" id="CRK39497.1"/>
    </source>
</evidence>
<dbReference type="Pfam" id="PF22061">
    <property type="entry name" value="CSN7_HB_subdom"/>
    <property type="match status" value="1"/>
</dbReference>
<dbReference type="CDD" id="cd00463">
    <property type="entry name" value="Ribosomal_L31e"/>
    <property type="match status" value="1"/>
</dbReference>
<feature type="domain" description="PCI" evidence="6">
    <location>
        <begin position="2"/>
        <end position="163"/>
    </location>
</feature>
<dbReference type="SUPFAM" id="SSF54575">
    <property type="entry name" value="Ribosomal protein L31e"/>
    <property type="match status" value="1"/>
</dbReference>
<evidence type="ECO:0000259" key="6">
    <source>
        <dbReference type="PROSITE" id="PS50250"/>
    </source>
</evidence>
<dbReference type="GO" id="GO:0003735">
    <property type="term" value="F:structural constituent of ribosome"/>
    <property type="evidence" value="ECO:0007669"/>
    <property type="project" value="InterPro"/>
</dbReference>
<keyword evidence="5" id="KW-0687">Ribonucleoprotein</keyword>
<dbReference type="PANTHER" id="PTHR15350:SF5">
    <property type="entry name" value="COP9 SIGNALOSOME COMPLEX SUBUNIT 7"/>
    <property type="match status" value="1"/>
</dbReference>
<dbReference type="Proteomes" id="UP000045706">
    <property type="component" value="Unassembled WGS sequence"/>
</dbReference>
<dbReference type="SMART" id="SM00088">
    <property type="entry name" value="PINT"/>
    <property type="match status" value="1"/>
</dbReference>
<dbReference type="GO" id="GO:0008180">
    <property type="term" value="C:COP9 signalosome"/>
    <property type="evidence" value="ECO:0007669"/>
    <property type="project" value="UniProtKB-KW"/>
</dbReference>
<dbReference type="PROSITE" id="PS01144">
    <property type="entry name" value="RIBOSOMAL_L31E"/>
    <property type="match status" value="1"/>
</dbReference>
<organism evidence="7 8">
    <name type="scientific">Verticillium longisporum</name>
    <name type="common">Verticillium dahliae var. longisporum</name>
    <dbReference type="NCBI Taxonomy" id="100787"/>
    <lineage>
        <taxon>Eukaryota</taxon>
        <taxon>Fungi</taxon>
        <taxon>Dikarya</taxon>
        <taxon>Ascomycota</taxon>
        <taxon>Pezizomycotina</taxon>
        <taxon>Sordariomycetes</taxon>
        <taxon>Hypocreomycetidae</taxon>
        <taxon>Glomerellales</taxon>
        <taxon>Plectosphaerellaceae</taxon>
        <taxon>Verticillium</taxon>
    </lineage>
</organism>
<dbReference type="AlphaFoldDB" id="A0A0G4MZ79"/>
<dbReference type="GO" id="GO:0005840">
    <property type="term" value="C:ribosome"/>
    <property type="evidence" value="ECO:0007669"/>
    <property type="project" value="UniProtKB-KW"/>
</dbReference>
<dbReference type="InterPro" id="IPR045237">
    <property type="entry name" value="COPS7/eIF3m"/>
</dbReference>
<accession>A0A0G4MZ79</accession>
<dbReference type="InterPro" id="IPR000054">
    <property type="entry name" value="Ribosomal_eL31"/>
</dbReference>
<evidence type="ECO:0000256" key="2">
    <source>
        <dbReference type="ARBA" id="ARBA00010808"/>
    </source>
</evidence>
<sequence>MEQTKALNALEPFLALSKSASSPRAAADLVTRATSNPNTFLFAELLQTPQIQSLAQSAEHAAYLTLLRIFSYGTYADYQRQQQQSPQSLPDLSEGQALKLRQLSLLTLARDRTNLAYPRLQTALSLPDTRALEALVTSAIYAGLIQATLDPARQHVHMSTKQKKTGGKQRSAIADVVAREYTIHMHKRLHGETFKKRAPQAIKQIKLFATKSMGTTDVRLDPQLNKKVWEQGIKGVPYRLRSHGRSQVLDHLVDEPTMSQFSQNPGIPLTLTQAARQFRDIVPAESLTRFFSHMSPQLLVQVLGDALHQLGVPSPPVTPSLYAEHVATVRVRTMDGRKQGLHGEIQVDRHQLPDDQELLDVRFVKIKGDPLEWRRFFKKVVVLCKDVVYVPDA</sequence>
<proteinExistence type="inferred from homology"/>
<dbReference type="InterPro" id="IPR000717">
    <property type="entry name" value="PCI_dom"/>
</dbReference>
<dbReference type="GO" id="GO:1990904">
    <property type="term" value="C:ribonucleoprotein complex"/>
    <property type="evidence" value="ECO:0007669"/>
    <property type="project" value="UniProtKB-KW"/>
</dbReference>
<dbReference type="InterPro" id="IPR023621">
    <property type="entry name" value="Ribosomal_eL31_dom_sf"/>
</dbReference>
<keyword evidence="3" id="KW-0736">Signalosome</keyword>
<comment type="similarity">
    <text evidence="2">Belongs to the eukaryotic ribosomal protein eL31 family.</text>
</comment>
<dbReference type="GO" id="GO:0006412">
    <property type="term" value="P:translation"/>
    <property type="evidence" value="ECO:0007669"/>
    <property type="project" value="InterPro"/>
</dbReference>
<dbReference type="Pfam" id="PF01198">
    <property type="entry name" value="Ribosomal_L31e"/>
    <property type="match status" value="1"/>
</dbReference>
<dbReference type="PROSITE" id="PS50250">
    <property type="entry name" value="PCI"/>
    <property type="match status" value="1"/>
</dbReference>
<dbReference type="InterPro" id="IPR020052">
    <property type="entry name" value="Ribosomal_eL31_CS"/>
</dbReference>
<dbReference type="SMART" id="SM01380">
    <property type="entry name" value="Ribosomal_L31e"/>
    <property type="match status" value="1"/>
</dbReference>
<comment type="similarity">
    <text evidence="1">Belongs to the CSN7/EIF3M family. CSN7 subfamily.</text>
</comment>